<dbReference type="AlphaFoldDB" id="A0A6J0JIL2"/>
<dbReference type="RefSeq" id="XP_056853549.1">
    <property type="nucleotide sequence ID" value="XM_056997569.1"/>
</dbReference>
<protein>
    <submittedName>
        <fullName evidence="3 4">F-box protein At3g20705</fullName>
    </submittedName>
</protein>
<reference evidence="3 4" key="2">
    <citation type="submission" date="2025-04" db="UniProtKB">
        <authorList>
            <consortium name="RefSeq"/>
        </authorList>
    </citation>
    <scope>IDENTIFICATION</scope>
    <source>
        <tissue evidence="3 4">Leaf</tissue>
    </source>
</reference>
<evidence type="ECO:0000259" key="1">
    <source>
        <dbReference type="PROSITE" id="PS50181"/>
    </source>
</evidence>
<feature type="domain" description="F-box" evidence="1">
    <location>
        <begin position="1"/>
        <end position="45"/>
    </location>
</feature>
<dbReference type="OrthoDB" id="1021601at2759"/>
<proteinExistence type="predicted"/>
<reference evidence="2" key="1">
    <citation type="journal article" date="2019" name="Database">
        <title>The radish genome database (RadishGD): an integrated information resource for radish genomics.</title>
        <authorList>
            <person name="Yu H.J."/>
            <person name="Baek S."/>
            <person name="Lee Y.J."/>
            <person name="Cho A."/>
            <person name="Mun J.H."/>
        </authorList>
    </citation>
    <scope>NUCLEOTIDE SEQUENCE [LARGE SCALE GENOMIC DNA]</scope>
    <source>
        <strain evidence="2">cv. WK10039</strain>
    </source>
</reference>
<dbReference type="PANTHER" id="PTHR31672">
    <property type="entry name" value="BNACNNG10540D PROTEIN"/>
    <property type="match status" value="1"/>
</dbReference>
<evidence type="ECO:0000313" key="4">
    <source>
        <dbReference type="RefSeq" id="XP_056853549.1"/>
    </source>
</evidence>
<organism evidence="2 3">
    <name type="scientific">Raphanus sativus</name>
    <name type="common">Radish</name>
    <name type="synonym">Raphanus raphanistrum var. sativus</name>
    <dbReference type="NCBI Taxonomy" id="3726"/>
    <lineage>
        <taxon>Eukaryota</taxon>
        <taxon>Viridiplantae</taxon>
        <taxon>Streptophyta</taxon>
        <taxon>Embryophyta</taxon>
        <taxon>Tracheophyta</taxon>
        <taxon>Spermatophyta</taxon>
        <taxon>Magnoliopsida</taxon>
        <taxon>eudicotyledons</taxon>
        <taxon>Gunneridae</taxon>
        <taxon>Pentapetalae</taxon>
        <taxon>rosids</taxon>
        <taxon>malvids</taxon>
        <taxon>Brassicales</taxon>
        <taxon>Brassicaceae</taxon>
        <taxon>Brassiceae</taxon>
        <taxon>Raphanus</taxon>
    </lineage>
</organism>
<evidence type="ECO:0000313" key="2">
    <source>
        <dbReference type="Proteomes" id="UP000504610"/>
    </source>
</evidence>
<dbReference type="InterPro" id="IPR011043">
    <property type="entry name" value="Gal_Oxase/kelch_b-propeller"/>
</dbReference>
<dbReference type="GeneID" id="108807726"/>
<dbReference type="InterPro" id="IPR017451">
    <property type="entry name" value="F-box-assoc_interact_dom"/>
</dbReference>
<dbReference type="KEGG" id="rsz:108807726"/>
<dbReference type="CDD" id="cd22157">
    <property type="entry name" value="F-box_AtFBW1-like"/>
    <property type="match status" value="1"/>
</dbReference>
<gene>
    <name evidence="3" type="primary">LOC108807726</name>
    <name evidence="4" type="synonym">LOC130502830</name>
</gene>
<dbReference type="InterPro" id="IPR001810">
    <property type="entry name" value="F-box_dom"/>
</dbReference>
<dbReference type="Gene3D" id="1.20.1280.50">
    <property type="match status" value="1"/>
</dbReference>
<dbReference type="SUPFAM" id="SSF81383">
    <property type="entry name" value="F-box domain"/>
    <property type="match status" value="1"/>
</dbReference>
<evidence type="ECO:0000313" key="3">
    <source>
        <dbReference type="RefSeq" id="XP_018435475.1"/>
    </source>
</evidence>
<dbReference type="SMART" id="SM00256">
    <property type="entry name" value="FBOX"/>
    <property type="match status" value="1"/>
</dbReference>
<dbReference type="Pfam" id="PF07734">
    <property type="entry name" value="FBA_1"/>
    <property type="match status" value="1"/>
</dbReference>
<dbReference type="SUPFAM" id="SSF50965">
    <property type="entry name" value="Galactose oxidase, central domain"/>
    <property type="match status" value="1"/>
</dbReference>
<dbReference type="Proteomes" id="UP000504610">
    <property type="component" value="Chromosome 6"/>
</dbReference>
<dbReference type="Pfam" id="PF00646">
    <property type="entry name" value="F-box"/>
    <property type="match status" value="1"/>
</dbReference>
<dbReference type="InterPro" id="IPR006527">
    <property type="entry name" value="F-box-assoc_dom_typ1"/>
</dbReference>
<dbReference type="RefSeq" id="XP_018435475.1">
    <property type="nucleotide sequence ID" value="XM_018579973.2"/>
</dbReference>
<dbReference type="PROSITE" id="PS50181">
    <property type="entry name" value="FBOX"/>
    <property type="match status" value="1"/>
</dbReference>
<dbReference type="InterPro" id="IPR050796">
    <property type="entry name" value="SCF_F-box_component"/>
</dbReference>
<accession>A0A6J0JIL2</accession>
<keyword evidence="2" id="KW-1185">Reference proteome</keyword>
<dbReference type="PANTHER" id="PTHR31672:SF13">
    <property type="entry name" value="F-BOX PROTEIN CPR30-LIKE"/>
    <property type="match status" value="1"/>
</dbReference>
<name>A0A6J0JIL2_RAPSA</name>
<dbReference type="InterPro" id="IPR036047">
    <property type="entry name" value="F-box-like_dom_sf"/>
</dbReference>
<sequence length="367" mass="42343">MMIFNLPRDLLEEILARVPVKSIRAVRSTCKNWNVISKDERFANKHIGKAAAREKQYLIIGDSMDYLSSVKLYETHNKKFGLSINGKAISIARDHSDQTLYISEVFLSNGLLLYVCRNTTSISRLLLWNPYWGKIRWIECPVYRSFEILAFGCDKSCGSHKILRLSKDNPDNHMMDIYDLSSDSWRTVDVAFDKNVGSSEPGLSLKGNTFWCASDNESKDYFLHCFDFTRERFGPRLPLPPSSYSRYCVFLSSVKEEKLAVLFSPWSTFGFDIWVTNKIEDPYVVSWSRFFKVETEKTIQDIDRGFRSGYFFIDEEKKITVVFDIYGVTDRSYICSVESGHFRKVNLRPLSGAFQLVGCYVPSSVQI</sequence>
<dbReference type="NCBIfam" id="TIGR01640">
    <property type="entry name" value="F_box_assoc_1"/>
    <property type="match status" value="1"/>
</dbReference>
<dbReference type="KEGG" id="rsz:130502830"/>